<feature type="chain" id="PRO_5032802791" description="Peroxidase" evidence="21">
    <location>
        <begin position="39"/>
        <end position="369"/>
    </location>
</feature>
<dbReference type="InterPro" id="IPR010255">
    <property type="entry name" value="Haem_peroxidase_sf"/>
</dbReference>
<dbReference type="PROSITE" id="PS00436">
    <property type="entry name" value="PEROXIDASE_2"/>
    <property type="match status" value="1"/>
</dbReference>
<feature type="signal peptide" evidence="21">
    <location>
        <begin position="1"/>
        <end position="38"/>
    </location>
</feature>
<dbReference type="GO" id="GO:0005576">
    <property type="term" value="C:extracellular region"/>
    <property type="evidence" value="ECO:0007669"/>
    <property type="project" value="UniProtKB-SubCell"/>
</dbReference>
<dbReference type="PROSITE" id="PS00435">
    <property type="entry name" value="PEROXIDASE_1"/>
    <property type="match status" value="1"/>
</dbReference>
<feature type="disulfide bond" evidence="19">
    <location>
        <begin position="63"/>
        <end position="144"/>
    </location>
</feature>
<evidence type="ECO:0000256" key="19">
    <source>
        <dbReference type="PIRSR" id="PIRSR600823-5"/>
    </source>
</evidence>
<evidence type="ECO:0000256" key="11">
    <source>
        <dbReference type="ARBA" id="ARBA00023002"/>
    </source>
</evidence>
<dbReference type="GO" id="GO:0006979">
    <property type="term" value="P:response to oxidative stress"/>
    <property type="evidence" value="ECO:0007669"/>
    <property type="project" value="UniProtKB-UniRule"/>
</dbReference>
<comment type="similarity">
    <text evidence="20">Belongs to the peroxidase family. Classical plant (class III) peroxidase subfamily.</text>
</comment>
<dbReference type="GO" id="GO:0042744">
    <property type="term" value="P:hydrogen peroxide catabolic process"/>
    <property type="evidence" value="ECO:0007669"/>
    <property type="project" value="UniProtKB-KW"/>
</dbReference>
<evidence type="ECO:0000256" key="12">
    <source>
        <dbReference type="ARBA" id="ARBA00023004"/>
    </source>
</evidence>
<dbReference type="PROSITE" id="PS50873">
    <property type="entry name" value="PEROXIDASE_4"/>
    <property type="match status" value="1"/>
</dbReference>
<protein>
    <recommendedName>
        <fullName evidence="5 20">Peroxidase</fullName>
        <ecNumber evidence="5 20">1.11.1.7</ecNumber>
    </recommendedName>
</protein>
<dbReference type="Pfam" id="PF00141">
    <property type="entry name" value="peroxidase"/>
    <property type="match status" value="1"/>
</dbReference>
<feature type="binding site" evidence="17">
    <location>
        <position position="100"/>
    </location>
    <ligand>
        <name>Ca(2+)</name>
        <dbReference type="ChEBI" id="CHEBI:29108"/>
        <label>1</label>
    </ligand>
</feature>
<feature type="binding site" evidence="17">
    <location>
        <position position="95"/>
    </location>
    <ligand>
        <name>Ca(2+)</name>
        <dbReference type="ChEBI" id="CHEBI:29108"/>
        <label>1</label>
    </ligand>
</feature>
<dbReference type="CDD" id="cd00693">
    <property type="entry name" value="secretory_peroxidase"/>
    <property type="match status" value="1"/>
</dbReference>
<keyword evidence="20" id="KW-0376">Hydrogen peroxide</keyword>
<keyword evidence="24" id="KW-1185">Reference proteome</keyword>
<feature type="site" description="Transition state stabilizer" evidence="18">
    <location>
        <position position="90"/>
    </location>
</feature>
<keyword evidence="14" id="KW-0325">Glycoprotein</keyword>
<evidence type="ECO:0000256" key="20">
    <source>
        <dbReference type="RuleBase" id="RU362060"/>
    </source>
</evidence>
<dbReference type="OrthoDB" id="2113341at2759"/>
<dbReference type="GO" id="GO:0046872">
    <property type="term" value="F:metal ion binding"/>
    <property type="evidence" value="ECO:0007669"/>
    <property type="project" value="UniProtKB-UniRule"/>
</dbReference>
<keyword evidence="11 20" id="KW-0560">Oxidoreductase</keyword>
<evidence type="ECO:0000313" key="23">
    <source>
        <dbReference type="EMBL" id="KAF7128050.1"/>
    </source>
</evidence>
<evidence type="ECO:0000256" key="10">
    <source>
        <dbReference type="ARBA" id="ARBA00022837"/>
    </source>
</evidence>
<organism evidence="23 24">
    <name type="scientific">Rhododendron simsii</name>
    <name type="common">Sims's rhododendron</name>
    <dbReference type="NCBI Taxonomy" id="118357"/>
    <lineage>
        <taxon>Eukaryota</taxon>
        <taxon>Viridiplantae</taxon>
        <taxon>Streptophyta</taxon>
        <taxon>Embryophyta</taxon>
        <taxon>Tracheophyta</taxon>
        <taxon>Spermatophyta</taxon>
        <taxon>Magnoliopsida</taxon>
        <taxon>eudicotyledons</taxon>
        <taxon>Gunneridae</taxon>
        <taxon>Pentapetalae</taxon>
        <taxon>asterids</taxon>
        <taxon>Ericales</taxon>
        <taxon>Ericaceae</taxon>
        <taxon>Ericoideae</taxon>
        <taxon>Rhodoreae</taxon>
        <taxon>Rhododendron</taxon>
    </lineage>
</organism>
<comment type="catalytic activity">
    <reaction evidence="1 20">
        <text>2 a phenolic donor + H2O2 = 2 a phenolic radical donor + 2 H2O</text>
        <dbReference type="Rhea" id="RHEA:56136"/>
        <dbReference type="ChEBI" id="CHEBI:15377"/>
        <dbReference type="ChEBI" id="CHEBI:16240"/>
        <dbReference type="ChEBI" id="CHEBI:139520"/>
        <dbReference type="ChEBI" id="CHEBI:139521"/>
        <dbReference type="EC" id="1.11.1.7"/>
    </reaction>
</comment>
<feature type="disulfide bond" evidence="19">
    <location>
        <begin position="230"/>
        <end position="257"/>
    </location>
</feature>
<comment type="caution">
    <text evidence="23">The sequence shown here is derived from an EMBL/GenBank/DDBJ whole genome shotgun (WGS) entry which is preliminary data.</text>
</comment>
<feature type="binding site" evidence="17">
    <location>
        <position position="102"/>
    </location>
    <ligand>
        <name>Ca(2+)</name>
        <dbReference type="ChEBI" id="CHEBI:29108"/>
        <label>1</label>
    </ligand>
</feature>
<evidence type="ECO:0000256" key="9">
    <source>
        <dbReference type="ARBA" id="ARBA00022729"/>
    </source>
</evidence>
<evidence type="ECO:0000256" key="21">
    <source>
        <dbReference type="SAM" id="SignalP"/>
    </source>
</evidence>
<feature type="disulfide bond" evidence="19">
    <location>
        <begin position="150"/>
        <end position="345"/>
    </location>
</feature>
<evidence type="ECO:0000256" key="8">
    <source>
        <dbReference type="ARBA" id="ARBA00022723"/>
    </source>
</evidence>
<evidence type="ECO:0000256" key="14">
    <source>
        <dbReference type="ARBA" id="ARBA00023180"/>
    </source>
</evidence>
<comment type="subcellular location">
    <subcellularLocation>
        <location evidence="3 20">Secreted</location>
    </subcellularLocation>
</comment>
<dbReference type="AlphaFoldDB" id="A0A834LC91"/>
<feature type="disulfide bond" evidence="19">
    <location>
        <begin position="96"/>
        <end position="101"/>
    </location>
</feature>
<comment type="similarity">
    <text evidence="4">Belongs to the peroxidase family. Ascorbate peroxidase subfamily.</text>
</comment>
<keyword evidence="10 17" id="KW-0106">Calcium</keyword>
<dbReference type="GO" id="GO:0140825">
    <property type="term" value="F:lactoperoxidase activity"/>
    <property type="evidence" value="ECO:0007669"/>
    <property type="project" value="UniProtKB-EC"/>
</dbReference>
<feature type="binding site" evidence="17">
    <location>
        <position position="272"/>
    </location>
    <ligand>
        <name>Ca(2+)</name>
        <dbReference type="ChEBI" id="CHEBI:29108"/>
        <label>2</label>
    </ligand>
</feature>
<feature type="domain" description="Plant heme peroxidase family profile" evidence="22">
    <location>
        <begin position="53"/>
        <end position="349"/>
    </location>
</feature>
<keyword evidence="6 20" id="KW-0575">Peroxidase</keyword>
<evidence type="ECO:0000256" key="3">
    <source>
        <dbReference type="ARBA" id="ARBA00004613"/>
    </source>
</evidence>
<keyword evidence="20" id="KW-0964">Secreted</keyword>
<evidence type="ECO:0000256" key="17">
    <source>
        <dbReference type="PIRSR" id="PIRSR600823-3"/>
    </source>
</evidence>
<comment type="function">
    <text evidence="2">Removal of H(2)O(2), oxidation of toxic reductants, biosynthesis and degradation of lignin, suberization, auxin catabolism, response to environmental stresses such as wounding, pathogen attack and oxidative stress. These functions might be dependent on each isozyme/isoform in each plant tissue.</text>
</comment>
<dbReference type="Proteomes" id="UP000626092">
    <property type="component" value="Unassembled WGS sequence"/>
</dbReference>
<feature type="binding site" evidence="17">
    <location>
        <position position="104"/>
    </location>
    <ligand>
        <name>Ca(2+)</name>
        <dbReference type="ChEBI" id="CHEBI:29108"/>
        <label>1</label>
    </ligand>
</feature>
<dbReference type="InterPro" id="IPR002016">
    <property type="entry name" value="Haem_peroxidase"/>
</dbReference>
<evidence type="ECO:0000259" key="22">
    <source>
        <dbReference type="PROSITE" id="PS50873"/>
    </source>
</evidence>
<dbReference type="FunFam" id="1.10.520.10:FF:000009">
    <property type="entry name" value="Peroxidase"/>
    <property type="match status" value="1"/>
</dbReference>
<dbReference type="InterPro" id="IPR019794">
    <property type="entry name" value="Peroxidases_AS"/>
</dbReference>
<dbReference type="Gene3D" id="1.10.520.10">
    <property type="match status" value="1"/>
</dbReference>
<keyword evidence="7 20" id="KW-0349">Heme</keyword>
<evidence type="ECO:0000256" key="13">
    <source>
        <dbReference type="ARBA" id="ARBA00023157"/>
    </source>
</evidence>
<feature type="binding site" evidence="17">
    <location>
        <position position="277"/>
    </location>
    <ligand>
        <name>Ca(2+)</name>
        <dbReference type="ChEBI" id="CHEBI:29108"/>
        <label>2</label>
    </ligand>
</feature>
<dbReference type="InterPro" id="IPR019793">
    <property type="entry name" value="Peroxidases_heam-ligand_BS"/>
</dbReference>
<dbReference type="FunFam" id="1.10.420.10:FF:000006">
    <property type="entry name" value="Peroxidase"/>
    <property type="match status" value="1"/>
</dbReference>
<evidence type="ECO:0000256" key="16">
    <source>
        <dbReference type="PIRSR" id="PIRSR600823-2"/>
    </source>
</evidence>
<dbReference type="SUPFAM" id="SSF48113">
    <property type="entry name" value="Heme-dependent peroxidases"/>
    <property type="match status" value="1"/>
</dbReference>
<accession>A0A834LC91</accession>
<feature type="binding site" evidence="17">
    <location>
        <position position="269"/>
    </location>
    <ligand>
        <name>Ca(2+)</name>
        <dbReference type="ChEBI" id="CHEBI:29108"/>
        <label>2</label>
    </ligand>
</feature>
<dbReference type="PANTHER" id="PTHR31517:SF48">
    <property type="entry name" value="PEROXIDASE 16-RELATED"/>
    <property type="match status" value="1"/>
</dbReference>
<dbReference type="InterPro" id="IPR000823">
    <property type="entry name" value="Peroxidase_pln"/>
</dbReference>
<keyword evidence="13 19" id="KW-1015">Disulfide bond</keyword>
<reference evidence="23" key="1">
    <citation type="submission" date="2019-11" db="EMBL/GenBank/DDBJ databases">
        <authorList>
            <person name="Liu Y."/>
            <person name="Hou J."/>
            <person name="Li T.-Q."/>
            <person name="Guan C.-H."/>
            <person name="Wu X."/>
            <person name="Wu H.-Z."/>
            <person name="Ling F."/>
            <person name="Zhang R."/>
            <person name="Shi X.-G."/>
            <person name="Ren J.-P."/>
            <person name="Chen E.-F."/>
            <person name="Sun J.-M."/>
        </authorList>
    </citation>
    <scope>NUCLEOTIDE SEQUENCE</scope>
    <source>
        <strain evidence="23">Adult_tree_wgs_1</strain>
        <tissue evidence="23">Leaves</tissue>
    </source>
</reference>
<feature type="binding site" evidence="17">
    <location>
        <position position="98"/>
    </location>
    <ligand>
        <name>Ca(2+)</name>
        <dbReference type="ChEBI" id="CHEBI:29108"/>
        <label>1</label>
    </ligand>
</feature>
<evidence type="ECO:0000256" key="15">
    <source>
        <dbReference type="PIRSR" id="PIRSR600823-1"/>
    </source>
</evidence>
<proteinExistence type="inferred from homology"/>
<dbReference type="EMBL" id="WJXA01000011">
    <property type="protein sequence ID" value="KAF7128050.1"/>
    <property type="molecule type" value="Genomic_DNA"/>
</dbReference>
<name>A0A834LC91_RHOSS</name>
<dbReference type="InterPro" id="IPR033905">
    <property type="entry name" value="Secretory_peroxidase"/>
</dbReference>
<dbReference type="Gene3D" id="1.10.420.10">
    <property type="entry name" value="Peroxidase, domain 2"/>
    <property type="match status" value="1"/>
</dbReference>
<feature type="binding site" evidence="17">
    <location>
        <position position="224"/>
    </location>
    <ligand>
        <name>Ca(2+)</name>
        <dbReference type="ChEBI" id="CHEBI:29108"/>
        <label>2</label>
    </ligand>
</feature>
<dbReference type="PRINTS" id="PR00458">
    <property type="entry name" value="PEROXIDASE"/>
</dbReference>
<evidence type="ECO:0000256" key="5">
    <source>
        <dbReference type="ARBA" id="ARBA00012313"/>
    </source>
</evidence>
<dbReference type="PANTHER" id="PTHR31517">
    <property type="match status" value="1"/>
</dbReference>
<gene>
    <name evidence="23" type="ORF">RHSIM_Rhsim11G0087000</name>
</gene>
<sequence>MTNQNLPMAFSKVISLPSLLLAISSSLLLASLLAVSEAHYNSHVPSSEHIVKGLSLNFYEYECPDVEYIVRKHLKKVFKEDIGQAAGLLRIQFHDCFVLGCDGSVLLDGTTSDPSEQQAAPNLSLRPEAFEIINDLRELIHKQCGRVVSCADITVLAAREAVYLSGGPEYNVPLGRRDRLNFATQAEVLANIPGPNSNASFLLTSLATKKFDATDVVALSGAHTIGRAHCGSFFGRLFPTLDPTMDPIFADDLKEICPEKNSTNTAMNDIRTPNKFDNKYYVDLVNREGLLTSDQDLYTDKRTRGIVESFAEDQELFFEKFVHAMIKMGQLSVLTGKEGEIRANCSVTNSNNPKLVSPVEEDYETHAEL</sequence>
<dbReference type="EC" id="1.11.1.7" evidence="5 20"/>
<comment type="cofactor">
    <cofactor evidence="17 20">
        <name>Ca(2+)</name>
        <dbReference type="ChEBI" id="CHEBI:29108"/>
    </cofactor>
    <text evidence="17 20">Binds 2 calcium ions per subunit.</text>
</comment>
<evidence type="ECO:0000256" key="4">
    <source>
        <dbReference type="ARBA" id="ARBA00006873"/>
    </source>
</evidence>
<evidence type="ECO:0000313" key="24">
    <source>
        <dbReference type="Proteomes" id="UP000626092"/>
    </source>
</evidence>
<feature type="binding site" evidence="17">
    <location>
        <position position="116"/>
    </location>
    <ligand>
        <name>Ca(2+)</name>
        <dbReference type="ChEBI" id="CHEBI:29108"/>
        <label>1</label>
    </ligand>
</feature>
<evidence type="ECO:0000256" key="6">
    <source>
        <dbReference type="ARBA" id="ARBA00022559"/>
    </source>
</evidence>
<dbReference type="PRINTS" id="PR00461">
    <property type="entry name" value="PLPEROXIDASE"/>
</dbReference>
<feature type="active site" description="Proton acceptor" evidence="15">
    <location>
        <position position="94"/>
    </location>
</feature>
<evidence type="ECO:0000256" key="2">
    <source>
        <dbReference type="ARBA" id="ARBA00002322"/>
    </source>
</evidence>
<evidence type="ECO:0000256" key="18">
    <source>
        <dbReference type="PIRSR" id="PIRSR600823-4"/>
    </source>
</evidence>
<feature type="binding site" description="axial binding residue" evidence="17">
    <location>
        <position position="223"/>
    </location>
    <ligand>
        <name>heme b</name>
        <dbReference type="ChEBI" id="CHEBI:60344"/>
    </ligand>
    <ligandPart>
        <name>Fe</name>
        <dbReference type="ChEBI" id="CHEBI:18248"/>
    </ligandPart>
</feature>
<keyword evidence="9 21" id="KW-0732">Signal</keyword>
<comment type="cofactor">
    <cofactor evidence="17 20">
        <name>heme b</name>
        <dbReference type="ChEBI" id="CHEBI:60344"/>
    </cofactor>
    <text evidence="17 20">Binds 1 heme b (iron(II)-protoporphyrin IX) group per subunit.</text>
</comment>
<keyword evidence="8 17" id="KW-0479">Metal-binding</keyword>
<feature type="binding site" evidence="16">
    <location>
        <position position="193"/>
    </location>
    <ligand>
        <name>substrate</name>
    </ligand>
</feature>
<evidence type="ECO:0000256" key="1">
    <source>
        <dbReference type="ARBA" id="ARBA00000189"/>
    </source>
</evidence>
<evidence type="ECO:0000256" key="7">
    <source>
        <dbReference type="ARBA" id="ARBA00022617"/>
    </source>
</evidence>
<dbReference type="GO" id="GO:0020037">
    <property type="term" value="F:heme binding"/>
    <property type="evidence" value="ECO:0007669"/>
    <property type="project" value="UniProtKB-UniRule"/>
</dbReference>
<keyword evidence="12 17" id="KW-0408">Iron</keyword>